<sequence length="231" mass="22753">MQSGTEVSKLVMSGTPPAVGGGGGGGGGGSSSSSSAVTGATGSTGSGSGGAAAVAPAAADHFCLRWNNYQTNMTAVFDQLLQEETSKRIKMETGEDDGHSLGDDGGVQQRSTPHPHYIHNGGAPPPPVSHAPPAAHGHHGHPPLTLHHGPPPLPELGPSVGLPPDTSLAPHVLPGLSPGDEGAGTSHAGDYNTSYGGYKTENDPQHMGSDATDSSGPAYDGDAGAIGANAV</sequence>
<feature type="region of interest" description="Disordered" evidence="1">
    <location>
        <begin position="93"/>
        <end position="231"/>
    </location>
</feature>
<evidence type="ECO:0000256" key="1">
    <source>
        <dbReference type="SAM" id="MobiDB-lite"/>
    </source>
</evidence>
<evidence type="ECO:0000313" key="2">
    <source>
        <dbReference type="EMBL" id="KAG0728743.1"/>
    </source>
</evidence>
<feature type="region of interest" description="Disordered" evidence="1">
    <location>
        <begin position="1"/>
        <end position="52"/>
    </location>
</feature>
<protein>
    <submittedName>
        <fullName evidence="2">Protein bric-a-brac 1</fullName>
    </submittedName>
</protein>
<dbReference type="Proteomes" id="UP000770661">
    <property type="component" value="Unassembled WGS sequence"/>
</dbReference>
<keyword evidence="3" id="KW-1185">Reference proteome</keyword>
<reference evidence="2" key="1">
    <citation type="submission" date="2020-07" db="EMBL/GenBank/DDBJ databases">
        <title>The High-quality genome of the commercially important snow crab, Chionoecetes opilio.</title>
        <authorList>
            <person name="Jeong J.-H."/>
            <person name="Ryu S."/>
        </authorList>
    </citation>
    <scope>NUCLEOTIDE SEQUENCE</scope>
    <source>
        <strain evidence="2">MADBK_172401_WGS</strain>
        <tissue evidence="2">Digestive gland</tissue>
    </source>
</reference>
<accession>A0A8J4YKU5</accession>
<comment type="caution">
    <text evidence="2">The sequence shown here is derived from an EMBL/GenBank/DDBJ whole genome shotgun (WGS) entry which is preliminary data.</text>
</comment>
<dbReference type="OrthoDB" id="6359816at2759"/>
<feature type="compositionally biased region" description="Low complexity" evidence="1">
    <location>
        <begin position="31"/>
        <end position="41"/>
    </location>
</feature>
<feature type="compositionally biased region" description="Gly residues" evidence="1">
    <location>
        <begin position="19"/>
        <end position="30"/>
    </location>
</feature>
<gene>
    <name evidence="2" type="ORF">GWK47_031838</name>
</gene>
<dbReference type="EMBL" id="JACEEZ010001878">
    <property type="protein sequence ID" value="KAG0728744.1"/>
    <property type="molecule type" value="Genomic_DNA"/>
</dbReference>
<feature type="compositionally biased region" description="Basic and acidic residues" evidence="1">
    <location>
        <begin position="93"/>
        <end position="102"/>
    </location>
</feature>
<proteinExistence type="predicted"/>
<name>A0A8J4YKU5_CHIOP</name>
<dbReference type="EMBL" id="JACEEZ010001878">
    <property type="protein sequence ID" value="KAG0728743.1"/>
    <property type="molecule type" value="Genomic_DNA"/>
</dbReference>
<organism evidence="2 3">
    <name type="scientific">Chionoecetes opilio</name>
    <name type="common">Atlantic snow crab</name>
    <name type="synonym">Cancer opilio</name>
    <dbReference type="NCBI Taxonomy" id="41210"/>
    <lineage>
        <taxon>Eukaryota</taxon>
        <taxon>Metazoa</taxon>
        <taxon>Ecdysozoa</taxon>
        <taxon>Arthropoda</taxon>
        <taxon>Crustacea</taxon>
        <taxon>Multicrustacea</taxon>
        <taxon>Malacostraca</taxon>
        <taxon>Eumalacostraca</taxon>
        <taxon>Eucarida</taxon>
        <taxon>Decapoda</taxon>
        <taxon>Pleocyemata</taxon>
        <taxon>Brachyura</taxon>
        <taxon>Eubrachyura</taxon>
        <taxon>Majoidea</taxon>
        <taxon>Majidae</taxon>
        <taxon>Chionoecetes</taxon>
    </lineage>
</organism>
<dbReference type="AlphaFoldDB" id="A0A8J4YKU5"/>
<evidence type="ECO:0000313" key="3">
    <source>
        <dbReference type="Proteomes" id="UP000770661"/>
    </source>
</evidence>